<protein>
    <submittedName>
        <fullName evidence="1">Uncharacterized protein</fullName>
    </submittedName>
</protein>
<name>A0A6C0BCB4_9ZZZZ</name>
<accession>A0A6C0BCB4</accession>
<organism evidence="1">
    <name type="scientific">viral metagenome</name>
    <dbReference type="NCBI Taxonomy" id="1070528"/>
    <lineage>
        <taxon>unclassified sequences</taxon>
        <taxon>metagenomes</taxon>
        <taxon>organismal metagenomes</taxon>
    </lineage>
</organism>
<dbReference type="EMBL" id="MN739121">
    <property type="protein sequence ID" value="QHS89907.1"/>
    <property type="molecule type" value="Genomic_DNA"/>
</dbReference>
<evidence type="ECO:0000313" key="1">
    <source>
        <dbReference type="EMBL" id="QHS89907.1"/>
    </source>
</evidence>
<sequence>MNKSMQTLLTDLRKESVDVATVISYLDMDNNVATYGLETFMNLLSGYKEPTISSELSEYLIKILEKTMEEKRAIKENEINELIVKNSYSHYQEVFTSATDFTGNPSIISNYDGKDSSEDLEYYAFHPTLKPCSFRINNLLFEVSPLSEITFTQKNKDKKTISYKYQVLVRHQTDPASVKREFSFFKKESLYYILGMSFLKEPETVSISFAEDDRIIITIDTHSFYTELAKKYNSYYSNLTTSSGIKFTELRGIEKCQFDDNGLILVPRLFLTSYYLTDGDLSSRPLVIGNNQGFDPVNLKQNKYQITIIFPISTGNTKIGDIISTLNLLLRDEGVNLNFSDVRKNTNNSSISCYINGYDQYNESNIQNQISSKLSYERKVSEAFRRLCQLGSIGISDFHVKGSLTPGAERYAFTYDDTTGVIRSAYGREENKIQMFFNRSSFTVEGLQEQDASNFKRLITDTNNTKFNCATQIMSNFSNGNLLYKGTEYTDTYSNYLATSFIPITFLQGQGSGVNYTKVSAIGLSFIPFGFAKYNSLDLNRSLDETAFAIYGSEFEMTPVNVNRVIKLSNDQTNISNIVQVVFKTSEKPQFITGFDLPLKLQKINDSHYIALFRSTAYKFDILNKCEWFFASEYTYHEERSTLLNDTGMMTMNISMEDVSSLILTQNSLLKFYIDTIAIPNNFKDLLVNNLTKVLASVQYVELSNLFTNLLNSDEMRINEDFDYLFKLVGQACLSGIPSKNILDMIYGMAINDLIRNIGDNSVKKENLMDTFEIIKILISSVQAPIQTIDYPYFSSDIQLNIRSKYLKELDEAVHEIYSCSQLLENATISEINSVSTSKSGIVRIILTMIADKFSYLVSNNNEIKIKPEQLIQFRNEVFSDLKSEASTLIFPNLVGFPISPSFIENASSILSPQLFSKLTTEVYSRITTDDYSEYIREYLEKVSSHSDTFVITQVSIYSYNVSFKTEYEVQIKSLNGMHIHRIMKSLKVTELKPKISDFGKYTYDPTIHCMFKVSYDNDSDLKDIITTCLKNNKIYYSRIGDLSSITDLSIVSIYYSEDELSSNSLKTSRFFIPFIQNNGKLTVNSKEWTIGNSSFNVESKICELILDFIFTDDLYGDGIETSKKVFCTEVLDVDPLDFKYVRSVCLGIQPIRKPFSIDNRFFHYIFTDDIKKSIKTDSYLLTNSDNLIPNNGEDEFKAVVNVTIIPCPSLIPNLYLKDNIQSITDSYKFFGNNVGKTMGIKSKDFVSFVTAFIDNIDTFFKEPYEKLNALEDEVMIITSKSGVHTKYYGNRSIESGIAGNTTEFSNYLTEINFEGLDELTNIDRMVIQEKIDLENNKIKSENTIYNLSLAMRNVKWESMKVDNYRFYSEEKPKWIKFSKDSYFMGVGFKSGVKIYIKAGHKYLFCNNLNHEGVRDIVFGNKQFCITTQYEDSSRPFGIIWVTTAGISLSVKLPYYVPIEGDAVNIKYITGTTSKEKKNVILEMDDQNNMKYGSFKVHHADPIFNHNVYFFSPDDKYLIYNKNGTFVVYDLNSLSKVDFRSVNGIIVSNSTTFPKCIQNGEWIDSNIFIGFTYANGKPLIKNQVVIKMENLSLNSTPVLSEYPSGTIYQKMKAEKSLKIHPLYSYLMNQREKFGGNRQGGVWVYDCFISFKKIEGVNFIQTRNLDGMYNLTDIQAEPDSGVNTESEITSFICLIIEMFEFSINFHKKIEKITWFDKIIFNRKDSLQIDSTMDQVEDETSLQYIAGNFFCFHGKSIYVWNYTQKATELTHIDLNGYERFIFDHRVVILVSEKVKVCIVDPLTKTLNMKEIMVTEDIVFDKDPKEISTIVRPVDKMFTSNIVAFTETTIEKYSNESDGLPLNIDTKIISSSLCLNRSQKYLLKSHISSRDKNENINSHDNLLIITNGREVKIIPKTVQVPTTIDSLNMSWYNTHDDEDWSGKKEYLIHYFDKSFKMFPHLRQGNAALFDMEPIVTMFKDRTESQVQLGFDLLLQEGAVVEVIETLKNIYKVFKNVKSIYNKTVVIESIREYESGVSSNENKINKYLNSFRPQDRATVYNEFITSIEPIFGKIFCPFIVIEAFSEIKRLETYTLNNVTITRSPEEIKNIISTSNTTDPRNKTIGDIIIHVLNIPLKNFRVSQIDTIAGYKNKLSSIKDELYKINQMICKVSKYDMLRAPEKSILDEKNNFYLKRIIALRSRSTVTQNEPDYILSLKAKYDRISNLPDGLVMEGFECQDFKYHYTEGTNCIIRIDLETKAVNTMRDALSYVVEFIKDYMISISDKSLGKDAPIKLSNLEDILGIKKVGEEDKNIRAIQIGSDEFTNAEILSAQTELAKYVSFLIKYKKTFGNINEFFTFIEEINLLRFPDPIINYNKFYSDFLNNVVLKYNVELPEDTDIDNEDYETHILPWNIHHVEKTFFLTADFISRGYFVSDGTYNETYDSVRNKLVPILWKYRNGVSDSSQVPVLAIKLIFPRDVKYVKDQSYIHSETKPLKFEYSIPSDDVLYGIENGIVEINLVDLISGFDDRSIDYSEKDVFKYYDKVISSLEIFDSSLLKDDREKMSRKPLDITKKILPATMNPSSVKTFASFRDEFRLRYKTYITTDGTKSDNPNKYYFEAIKKYRTLPQLNLFKIDIKYSFEHSISGVDFGDGEEIKMIYSSKHSPYTGENIINTKNISYGAIKPIDFDPKPVTKDGSIAIFSKGNSEIIVWYGNTIHDGKTLGFIILQDLMTRETTLYHYIKKDKRKQDVATYIVNITQKDNGSILLEEKITEERFENGKHVEMSVKTDTPLNSFANLMLKMSLIEGYTNAKFQDALCESVSVKKCENLYAVVSRYRSGAHYGSVAEIFDVKGSKIERINSWNFHMYDIKDFDITSKALIVLGSVNGYNGMIAKLGVMNIKSSISSKQLFVKVFDHEIVLANPNVEILSNCNVIAGKTSYVTFKSKHLNHLVVFNDKKHYESRFVSDITSVSVSRESGYVGIYFQSLGKSEVWTCNGQLYEVVDGECNWL</sequence>
<proteinExistence type="predicted"/>
<reference evidence="1" key="1">
    <citation type="journal article" date="2020" name="Nature">
        <title>Giant virus diversity and host interactions through global metagenomics.</title>
        <authorList>
            <person name="Schulz F."/>
            <person name="Roux S."/>
            <person name="Paez-Espino D."/>
            <person name="Jungbluth S."/>
            <person name="Walsh D.A."/>
            <person name="Denef V.J."/>
            <person name="McMahon K.D."/>
            <person name="Konstantinidis K.T."/>
            <person name="Eloe-Fadrosh E.A."/>
            <person name="Kyrpides N.C."/>
            <person name="Woyke T."/>
        </authorList>
    </citation>
    <scope>NUCLEOTIDE SEQUENCE</scope>
    <source>
        <strain evidence="1">GVMAG-M-3300010160-4</strain>
    </source>
</reference>